<dbReference type="PANTHER" id="PTHR33495">
    <property type="entry name" value="ANTI-SIGMA FACTOR ANTAGONIST TM_1081-RELATED-RELATED"/>
    <property type="match status" value="1"/>
</dbReference>
<sequence>MSFSINSTVSENAEGAKVALITLTGELDSLSARLFQKEIEKVALESPKDLVLDMEQLSFMASAGLRVLIFSKQKIGPALSIYIVKPQEPIVDTLDKTGLLHSVTIVDKYPS</sequence>
<dbReference type="GO" id="GO:0043856">
    <property type="term" value="F:anti-sigma factor antagonist activity"/>
    <property type="evidence" value="ECO:0007669"/>
    <property type="project" value="InterPro"/>
</dbReference>
<evidence type="ECO:0000256" key="1">
    <source>
        <dbReference type="ARBA" id="ARBA00009013"/>
    </source>
</evidence>
<organism evidence="4 5">
    <name type="scientific">Arundinibacter roseus</name>
    <dbReference type="NCBI Taxonomy" id="2070510"/>
    <lineage>
        <taxon>Bacteria</taxon>
        <taxon>Pseudomonadati</taxon>
        <taxon>Bacteroidota</taxon>
        <taxon>Cytophagia</taxon>
        <taxon>Cytophagales</taxon>
        <taxon>Spirosomataceae</taxon>
        <taxon>Arundinibacter</taxon>
    </lineage>
</organism>
<dbReference type="PANTHER" id="PTHR33495:SF14">
    <property type="entry name" value="ANTI-SIGMA FACTOR ANTAGONIST"/>
    <property type="match status" value="1"/>
</dbReference>
<protein>
    <recommendedName>
        <fullName evidence="2">Anti-sigma factor antagonist</fullName>
    </recommendedName>
</protein>
<dbReference type="InterPro" id="IPR036513">
    <property type="entry name" value="STAS_dom_sf"/>
</dbReference>
<dbReference type="EMBL" id="SMJU01000008">
    <property type="protein sequence ID" value="TDB64014.1"/>
    <property type="molecule type" value="Genomic_DNA"/>
</dbReference>
<dbReference type="Gene3D" id="3.30.750.24">
    <property type="entry name" value="STAS domain"/>
    <property type="match status" value="1"/>
</dbReference>
<comment type="similarity">
    <text evidence="1 2">Belongs to the anti-sigma-factor antagonist family.</text>
</comment>
<evidence type="ECO:0000256" key="2">
    <source>
        <dbReference type="RuleBase" id="RU003749"/>
    </source>
</evidence>
<dbReference type="SUPFAM" id="SSF52091">
    <property type="entry name" value="SpoIIaa-like"/>
    <property type="match status" value="1"/>
</dbReference>
<dbReference type="NCBIfam" id="TIGR00377">
    <property type="entry name" value="ant_ant_sig"/>
    <property type="match status" value="1"/>
</dbReference>
<name>A0A4R4K8J4_9BACT</name>
<feature type="domain" description="STAS" evidence="3">
    <location>
        <begin position="18"/>
        <end position="111"/>
    </location>
</feature>
<evidence type="ECO:0000259" key="3">
    <source>
        <dbReference type="PROSITE" id="PS50801"/>
    </source>
</evidence>
<keyword evidence="5" id="KW-1185">Reference proteome</keyword>
<dbReference type="AlphaFoldDB" id="A0A4R4K8J4"/>
<proteinExistence type="inferred from homology"/>
<comment type="caution">
    <text evidence="4">The sequence shown here is derived from an EMBL/GenBank/DDBJ whole genome shotgun (WGS) entry which is preliminary data.</text>
</comment>
<dbReference type="PROSITE" id="PS50801">
    <property type="entry name" value="STAS"/>
    <property type="match status" value="1"/>
</dbReference>
<accession>A0A4R4K8J4</accession>
<dbReference type="RefSeq" id="WP_132118599.1">
    <property type="nucleotide sequence ID" value="NZ_SMJU01000008.1"/>
</dbReference>
<dbReference type="CDD" id="cd07043">
    <property type="entry name" value="STAS_anti-anti-sigma_factors"/>
    <property type="match status" value="1"/>
</dbReference>
<dbReference type="InterPro" id="IPR002645">
    <property type="entry name" value="STAS_dom"/>
</dbReference>
<gene>
    <name evidence="4" type="ORF">EZE20_13800</name>
</gene>
<dbReference type="OrthoDB" id="9794628at2"/>
<dbReference type="Proteomes" id="UP000295706">
    <property type="component" value="Unassembled WGS sequence"/>
</dbReference>
<dbReference type="InterPro" id="IPR003658">
    <property type="entry name" value="Anti-sigma_ant"/>
</dbReference>
<evidence type="ECO:0000313" key="4">
    <source>
        <dbReference type="EMBL" id="TDB64014.1"/>
    </source>
</evidence>
<reference evidence="4 5" key="1">
    <citation type="submission" date="2019-02" db="EMBL/GenBank/DDBJ databases">
        <title>Arundinibacter roseus gen. nov., sp. nov., a new member of the family Cytophagaceae.</title>
        <authorList>
            <person name="Szuroczki S."/>
            <person name="Khayer B."/>
            <person name="Sproer C."/>
            <person name="Toumi M."/>
            <person name="Szabo A."/>
            <person name="Felfoldi T."/>
            <person name="Schumann P."/>
            <person name="Toth E."/>
        </authorList>
    </citation>
    <scope>NUCLEOTIDE SEQUENCE [LARGE SCALE GENOMIC DNA]</scope>
    <source>
        <strain evidence="4 5">DMA-k-7a</strain>
    </source>
</reference>
<dbReference type="Pfam" id="PF01740">
    <property type="entry name" value="STAS"/>
    <property type="match status" value="1"/>
</dbReference>
<evidence type="ECO:0000313" key="5">
    <source>
        <dbReference type="Proteomes" id="UP000295706"/>
    </source>
</evidence>